<evidence type="ECO:0000313" key="4">
    <source>
        <dbReference type="Proteomes" id="UP000029121"/>
    </source>
</evidence>
<accession>R0HQL4</accession>
<keyword evidence="4" id="KW-1185">Reference proteome</keyword>
<dbReference type="KEGG" id="crb:17888301"/>
<evidence type="ECO:0000259" key="2">
    <source>
        <dbReference type="SMART" id="SM00848"/>
    </source>
</evidence>
<feature type="domain" description="Cathepsin propeptide inhibitor" evidence="2">
    <location>
        <begin position="49"/>
        <end position="103"/>
    </location>
</feature>
<feature type="signal peptide" evidence="1">
    <location>
        <begin position="1"/>
        <end position="23"/>
    </location>
</feature>
<dbReference type="EMBL" id="KB870808">
    <property type="protein sequence ID" value="EOA27580.1"/>
    <property type="molecule type" value="Genomic_DNA"/>
</dbReference>
<protein>
    <recommendedName>
        <fullName evidence="2">Cathepsin propeptide inhibitor domain-containing protein</fullName>
    </recommendedName>
</protein>
<dbReference type="InterPro" id="IPR038765">
    <property type="entry name" value="Papain-like_cys_pep_sf"/>
</dbReference>
<proteinExistence type="predicted"/>
<gene>
    <name evidence="3" type="ORF">CARUB_v10023719mg</name>
</gene>
<reference evidence="4" key="1">
    <citation type="journal article" date="2013" name="Nat. Genet.">
        <title>The Capsella rubella genome and the genomic consequences of rapid mating system evolution.</title>
        <authorList>
            <person name="Slotte T."/>
            <person name="Hazzouri K.M."/>
            <person name="Agren J.A."/>
            <person name="Koenig D."/>
            <person name="Maumus F."/>
            <person name="Guo Y.L."/>
            <person name="Steige K."/>
            <person name="Platts A.E."/>
            <person name="Escobar J.S."/>
            <person name="Newman L.K."/>
            <person name="Wang W."/>
            <person name="Mandakova T."/>
            <person name="Vello E."/>
            <person name="Smith L.M."/>
            <person name="Henz S.R."/>
            <person name="Steffen J."/>
            <person name="Takuno S."/>
            <person name="Brandvain Y."/>
            <person name="Coop G."/>
            <person name="Andolfatto P."/>
            <person name="Hu T.T."/>
            <person name="Blanchette M."/>
            <person name="Clark R.M."/>
            <person name="Quesneville H."/>
            <person name="Nordborg M."/>
            <person name="Gaut B.S."/>
            <person name="Lysak M.A."/>
            <person name="Jenkins J."/>
            <person name="Grimwood J."/>
            <person name="Chapman J."/>
            <person name="Prochnik S."/>
            <person name="Shu S."/>
            <person name="Rokhsar D."/>
            <person name="Schmutz J."/>
            <person name="Weigel D."/>
            <person name="Wright S.I."/>
        </authorList>
    </citation>
    <scope>NUCLEOTIDE SEQUENCE [LARGE SCALE GENOMIC DNA]</scope>
    <source>
        <strain evidence="4">cv. Monte Gargano</strain>
    </source>
</reference>
<dbReference type="OrthoDB" id="10253408at2759"/>
<dbReference type="SMART" id="SM00848">
    <property type="entry name" value="Inhibitor_I29"/>
    <property type="match status" value="1"/>
</dbReference>
<organism evidence="3 4">
    <name type="scientific">Capsella rubella</name>
    <dbReference type="NCBI Taxonomy" id="81985"/>
    <lineage>
        <taxon>Eukaryota</taxon>
        <taxon>Viridiplantae</taxon>
        <taxon>Streptophyta</taxon>
        <taxon>Embryophyta</taxon>
        <taxon>Tracheophyta</taxon>
        <taxon>Spermatophyta</taxon>
        <taxon>Magnoliopsida</taxon>
        <taxon>eudicotyledons</taxon>
        <taxon>Gunneridae</taxon>
        <taxon>Pentapetalae</taxon>
        <taxon>rosids</taxon>
        <taxon>malvids</taxon>
        <taxon>Brassicales</taxon>
        <taxon>Brassicaceae</taxon>
        <taxon>Camelineae</taxon>
        <taxon>Capsella</taxon>
    </lineage>
</organism>
<keyword evidence="1" id="KW-0732">Signal</keyword>
<name>R0HQL4_9BRAS</name>
<evidence type="ECO:0000313" key="3">
    <source>
        <dbReference type="EMBL" id="EOA27580.1"/>
    </source>
</evidence>
<feature type="non-terminal residue" evidence="3">
    <location>
        <position position="103"/>
    </location>
</feature>
<dbReference type="eggNOG" id="KOG1542">
    <property type="taxonomic scope" value="Eukaryota"/>
</dbReference>
<dbReference type="SUPFAM" id="SSF54001">
    <property type="entry name" value="Cysteine proteinases"/>
    <property type="match status" value="1"/>
</dbReference>
<dbReference type="Pfam" id="PF08246">
    <property type="entry name" value="Inhibitor_I29"/>
    <property type="match status" value="1"/>
</dbReference>
<dbReference type="AlphaFoldDB" id="R0HQL4"/>
<dbReference type="InterPro" id="IPR013201">
    <property type="entry name" value="Prot_inhib_I29"/>
</dbReference>
<evidence type="ECO:0000256" key="1">
    <source>
        <dbReference type="SAM" id="SignalP"/>
    </source>
</evidence>
<dbReference type="STRING" id="81985.R0HQL4"/>
<dbReference type="Proteomes" id="UP000029121">
    <property type="component" value="Unassembled WGS sequence"/>
</dbReference>
<dbReference type="Gene3D" id="1.10.287.2250">
    <property type="match status" value="1"/>
</dbReference>
<feature type="chain" id="PRO_5004343167" description="Cathepsin propeptide inhibitor domain-containing protein" evidence="1">
    <location>
        <begin position="24"/>
        <end position="103"/>
    </location>
</feature>
<sequence length="103" mass="11712">MMDHVRVLCSVSLLFALVSVALCGDEDVLIRQVVDETEEPKVLSSEDHFALFKKKFGKVSGSHEEHHYRFSVFKANLRRAMGQQKMDPDARHGVTQFSDLTSF</sequence>